<evidence type="ECO:0000313" key="4">
    <source>
        <dbReference type="EMBL" id="GFH18657.1"/>
    </source>
</evidence>
<dbReference type="InterPro" id="IPR038584">
    <property type="entry name" value="Ribosomal_bL33_sf"/>
</dbReference>
<organism evidence="4 5">
    <name type="scientific">Haematococcus lacustris</name>
    <name type="common">Green alga</name>
    <name type="synonym">Haematococcus pluvialis</name>
    <dbReference type="NCBI Taxonomy" id="44745"/>
    <lineage>
        <taxon>Eukaryota</taxon>
        <taxon>Viridiplantae</taxon>
        <taxon>Chlorophyta</taxon>
        <taxon>core chlorophytes</taxon>
        <taxon>Chlorophyceae</taxon>
        <taxon>CS clade</taxon>
        <taxon>Chlamydomonadales</taxon>
        <taxon>Haematococcaceae</taxon>
        <taxon>Haematococcus</taxon>
    </lineage>
</organism>
<name>A0A699Z7P6_HAELA</name>
<sequence length="77" mass="8425">MQASLIKSPLSSTTFSYRVAPAPAPGLTAFREVTCMAKKKGIRLIVTLECTEARKENSVPSRYCTQKVGLAMHDLSH</sequence>
<comment type="similarity">
    <text evidence="1">Belongs to the bacterial ribosomal protein bL33 family.</text>
</comment>
<keyword evidence="3" id="KW-0687">Ribonucleoprotein</keyword>
<gene>
    <name evidence="4" type="ORF">HaLaN_15497</name>
</gene>
<keyword evidence="2 4" id="KW-0689">Ribosomal protein</keyword>
<dbReference type="Proteomes" id="UP000485058">
    <property type="component" value="Unassembled WGS sequence"/>
</dbReference>
<dbReference type="Gene3D" id="2.20.28.120">
    <property type="entry name" value="Ribosomal protein L33"/>
    <property type="match status" value="1"/>
</dbReference>
<evidence type="ECO:0000313" key="5">
    <source>
        <dbReference type="Proteomes" id="UP000485058"/>
    </source>
</evidence>
<protein>
    <submittedName>
        <fullName evidence="4">Plastid ribosomal protein L33</fullName>
    </submittedName>
</protein>
<dbReference type="GO" id="GO:0005840">
    <property type="term" value="C:ribosome"/>
    <property type="evidence" value="ECO:0007669"/>
    <property type="project" value="UniProtKB-KW"/>
</dbReference>
<accession>A0A699Z7P6</accession>
<evidence type="ECO:0000256" key="1">
    <source>
        <dbReference type="ARBA" id="ARBA00007596"/>
    </source>
</evidence>
<dbReference type="GO" id="GO:1990904">
    <property type="term" value="C:ribonucleoprotein complex"/>
    <property type="evidence" value="ECO:0007669"/>
    <property type="project" value="UniProtKB-KW"/>
</dbReference>
<dbReference type="AlphaFoldDB" id="A0A699Z7P6"/>
<proteinExistence type="inferred from homology"/>
<evidence type="ECO:0000256" key="2">
    <source>
        <dbReference type="ARBA" id="ARBA00022980"/>
    </source>
</evidence>
<reference evidence="4 5" key="1">
    <citation type="submission" date="2020-02" db="EMBL/GenBank/DDBJ databases">
        <title>Draft genome sequence of Haematococcus lacustris strain NIES-144.</title>
        <authorList>
            <person name="Morimoto D."/>
            <person name="Nakagawa S."/>
            <person name="Yoshida T."/>
            <person name="Sawayama S."/>
        </authorList>
    </citation>
    <scope>NUCLEOTIDE SEQUENCE [LARGE SCALE GENOMIC DNA]</scope>
    <source>
        <strain evidence="4 5">NIES-144</strain>
    </source>
</reference>
<keyword evidence="5" id="KW-1185">Reference proteome</keyword>
<evidence type="ECO:0000256" key="3">
    <source>
        <dbReference type="ARBA" id="ARBA00023274"/>
    </source>
</evidence>
<comment type="caution">
    <text evidence="4">The sequence shown here is derived from an EMBL/GenBank/DDBJ whole genome shotgun (WGS) entry which is preliminary data.</text>
</comment>
<dbReference type="EMBL" id="BLLF01001334">
    <property type="protein sequence ID" value="GFH18657.1"/>
    <property type="molecule type" value="Genomic_DNA"/>
</dbReference>